<organism evidence="3 4">
    <name type="scientific">Ornithinicoccus hortensis</name>
    <dbReference type="NCBI Taxonomy" id="82346"/>
    <lineage>
        <taxon>Bacteria</taxon>
        <taxon>Bacillati</taxon>
        <taxon>Actinomycetota</taxon>
        <taxon>Actinomycetes</taxon>
        <taxon>Micrococcales</taxon>
        <taxon>Intrasporangiaceae</taxon>
        <taxon>Ornithinicoccus</taxon>
    </lineage>
</organism>
<protein>
    <submittedName>
        <fullName evidence="3">Uncharacterized protein</fullName>
    </submittedName>
</protein>
<proteinExistence type="predicted"/>
<keyword evidence="4" id="KW-1185">Reference proteome</keyword>
<sequence length="540" mass="56696">MSTDRDDSLEPSGTPQTRIGTLLQEASDVRSPRDFASAAWEAAEERQRRVRWGLASGLAAVAAAAALVLAFAIGPFAGDAPSDPVPAGPTDGPAVGGTAATMVFYQDGTGAPDVEQDFRPAEVDDVVDRSWVLGGALAGGLAPVETVVGASAETSLEFAGADGTGLTLRIEDCGGLAGQTALVGGGGEFTIGEVFTNDIGCPAHVQQSEDFWMSGLAQGRVSLQVSADARTLLVGLPARPDTDTPSPVEPPTAERAAGVVPLGGGVTIPVPEGWVAVYRGSPAEGLFVTCLVPDGASTDPTMPCEGLEVTTGLTEETRPAATDFFEPADGQVPCYADPDWPGQSPSENAVTVREGAREGGWQAGEGGFVGEWRYWIATCADGQEFWPTSYWIDTQTEGGRTLVTSLTLADSTEELDRLTDRMSELATETEIFDVQTLDAQVVSGADTHSELLLRVYGPDDPPVGTEGAQPSQLATYHLTDSTQCLLHDTSQEPGVGLEVTDCVQLMKWLYDETAAGREALVTIITDHRQQLVQIRPLYTP</sequence>
<dbReference type="AlphaFoldDB" id="A0A542YSI6"/>
<dbReference type="Proteomes" id="UP000319516">
    <property type="component" value="Unassembled WGS sequence"/>
</dbReference>
<evidence type="ECO:0000313" key="3">
    <source>
        <dbReference type="EMBL" id="TQL50904.1"/>
    </source>
</evidence>
<gene>
    <name evidence="3" type="ORF">FB467_2024</name>
</gene>
<feature type="transmembrane region" description="Helical" evidence="2">
    <location>
        <begin position="54"/>
        <end position="77"/>
    </location>
</feature>
<keyword evidence="2" id="KW-0472">Membrane</keyword>
<accession>A0A542YSI6</accession>
<feature type="region of interest" description="Disordered" evidence="1">
    <location>
        <begin position="1"/>
        <end position="26"/>
    </location>
</feature>
<dbReference type="RefSeq" id="WP_141784972.1">
    <property type="nucleotide sequence ID" value="NZ_BAAAIK010000002.1"/>
</dbReference>
<keyword evidence="2" id="KW-0812">Transmembrane</keyword>
<evidence type="ECO:0000313" key="4">
    <source>
        <dbReference type="Proteomes" id="UP000319516"/>
    </source>
</evidence>
<keyword evidence="2" id="KW-1133">Transmembrane helix</keyword>
<reference evidence="3 4" key="1">
    <citation type="submission" date="2019-06" db="EMBL/GenBank/DDBJ databases">
        <title>Sequencing the genomes of 1000 actinobacteria strains.</title>
        <authorList>
            <person name="Klenk H.-P."/>
        </authorList>
    </citation>
    <scope>NUCLEOTIDE SEQUENCE [LARGE SCALE GENOMIC DNA]</scope>
    <source>
        <strain evidence="3 4">DSM 12335</strain>
    </source>
</reference>
<dbReference type="EMBL" id="VFOP01000001">
    <property type="protein sequence ID" value="TQL50904.1"/>
    <property type="molecule type" value="Genomic_DNA"/>
</dbReference>
<comment type="caution">
    <text evidence="3">The sequence shown here is derived from an EMBL/GenBank/DDBJ whole genome shotgun (WGS) entry which is preliminary data.</text>
</comment>
<name>A0A542YSI6_9MICO</name>
<evidence type="ECO:0000256" key="1">
    <source>
        <dbReference type="SAM" id="MobiDB-lite"/>
    </source>
</evidence>
<evidence type="ECO:0000256" key="2">
    <source>
        <dbReference type="SAM" id="Phobius"/>
    </source>
</evidence>